<evidence type="ECO:0000313" key="1">
    <source>
        <dbReference type="EMBL" id="MFC5402317.1"/>
    </source>
</evidence>
<dbReference type="Proteomes" id="UP001596113">
    <property type="component" value="Unassembled WGS sequence"/>
</dbReference>
<proteinExistence type="predicted"/>
<dbReference type="RefSeq" id="WP_378130658.1">
    <property type="nucleotide sequence ID" value="NZ_JBHSMI010000012.1"/>
</dbReference>
<evidence type="ECO:0000313" key="2">
    <source>
        <dbReference type="Proteomes" id="UP001596113"/>
    </source>
</evidence>
<keyword evidence="2" id="KW-1185">Reference proteome</keyword>
<comment type="caution">
    <text evidence="1">The sequence shown here is derived from an EMBL/GenBank/DDBJ whole genome shotgun (WGS) entry which is preliminary data.</text>
</comment>
<dbReference type="EMBL" id="JBHSMI010000012">
    <property type="protein sequence ID" value="MFC5402317.1"/>
    <property type="molecule type" value="Genomic_DNA"/>
</dbReference>
<accession>A0ABW0HQF7</accession>
<gene>
    <name evidence="1" type="ORF">ACFPOF_06170</name>
</gene>
<reference evidence="2" key="1">
    <citation type="journal article" date="2019" name="Int. J. Syst. Evol. Microbiol.">
        <title>The Global Catalogue of Microorganisms (GCM) 10K type strain sequencing project: providing services to taxonomists for standard genome sequencing and annotation.</title>
        <authorList>
            <consortium name="The Broad Institute Genomics Platform"/>
            <consortium name="The Broad Institute Genome Sequencing Center for Infectious Disease"/>
            <person name="Wu L."/>
            <person name="Ma J."/>
        </authorList>
    </citation>
    <scope>NUCLEOTIDE SEQUENCE [LARGE SCALE GENOMIC DNA]</scope>
    <source>
        <strain evidence="2">CGMCC 1.18575</strain>
    </source>
</reference>
<sequence>MRRIAFITESSTRQDTAMRAFEFFQGHRSRWVNAVIAYMQIRDFPRNDIFFLSQYGQRIIGFDEIIEPYPVGKYHLRKDASRQFADKILAHVRAMNPLPFVEIHAGQTIANPLMDLFNQHGIEYRLYGDGVPLGAKPSAYESLIEEELNIRKLKDIQREKWHVTACIQHRSPREASQLVTEYADRAQLYGVEGLFRELKELLGNYNQKRKDEKKALGELESVMTQEDTDGEMSAFFYMKKTVADLFINLPEYERLKAKFGKSIAKFTTYLLKRDYALQAENRISETMLRMQIALLK</sequence>
<protein>
    <submittedName>
        <fullName evidence="1">Uncharacterized protein</fullName>
    </submittedName>
</protein>
<organism evidence="1 2">
    <name type="scientific">Cohnella soli</name>
    <dbReference type="NCBI Taxonomy" id="425005"/>
    <lineage>
        <taxon>Bacteria</taxon>
        <taxon>Bacillati</taxon>
        <taxon>Bacillota</taxon>
        <taxon>Bacilli</taxon>
        <taxon>Bacillales</taxon>
        <taxon>Paenibacillaceae</taxon>
        <taxon>Cohnella</taxon>
    </lineage>
</organism>
<name>A0ABW0HQF7_9BACL</name>